<feature type="region of interest" description="Disordered" evidence="1">
    <location>
        <begin position="15"/>
        <end position="88"/>
    </location>
</feature>
<dbReference type="Proteomes" id="UP000244722">
    <property type="component" value="Unassembled WGS sequence"/>
</dbReference>
<name>A0A2T6ZNH4_TUBBO</name>
<keyword evidence="3" id="KW-1185">Reference proteome</keyword>
<evidence type="ECO:0000256" key="1">
    <source>
        <dbReference type="SAM" id="MobiDB-lite"/>
    </source>
</evidence>
<proteinExistence type="predicted"/>
<evidence type="ECO:0000313" key="2">
    <source>
        <dbReference type="EMBL" id="PUU77042.1"/>
    </source>
</evidence>
<evidence type="ECO:0000313" key="3">
    <source>
        <dbReference type="Proteomes" id="UP000244722"/>
    </source>
</evidence>
<dbReference type="EMBL" id="NESQ01000165">
    <property type="protein sequence ID" value="PUU77042.1"/>
    <property type="molecule type" value="Genomic_DNA"/>
</dbReference>
<feature type="compositionally biased region" description="Pro residues" evidence="1">
    <location>
        <begin position="18"/>
        <end position="32"/>
    </location>
</feature>
<comment type="caution">
    <text evidence="2">The sequence shown here is derived from an EMBL/GenBank/DDBJ whole genome shotgun (WGS) entry which is preliminary data.</text>
</comment>
<dbReference type="AlphaFoldDB" id="A0A2T6ZNH4"/>
<organism evidence="2 3">
    <name type="scientific">Tuber borchii</name>
    <name type="common">White truffle</name>
    <dbReference type="NCBI Taxonomy" id="42251"/>
    <lineage>
        <taxon>Eukaryota</taxon>
        <taxon>Fungi</taxon>
        <taxon>Dikarya</taxon>
        <taxon>Ascomycota</taxon>
        <taxon>Pezizomycotina</taxon>
        <taxon>Pezizomycetes</taxon>
        <taxon>Pezizales</taxon>
        <taxon>Tuberaceae</taxon>
        <taxon>Tuber</taxon>
    </lineage>
</organism>
<gene>
    <name evidence="2" type="ORF">B9Z19DRAFT_1087019</name>
</gene>
<sequence>MISIHPSSLSLILNNFAPHPPKPTDQPIPGNFPSPIDLSKSHHPFAQAPPPSHTYPSAIHPFIQAEKEGRRKKGRKEGRGKAKGENQRLYSNKEVVEISRLLSPCTPFSKNIHHP</sequence>
<reference evidence="2 3" key="1">
    <citation type="submission" date="2017-04" db="EMBL/GenBank/DDBJ databases">
        <title>Draft genome sequence of Tuber borchii Vittad., a whitish edible truffle.</title>
        <authorList>
            <consortium name="DOE Joint Genome Institute"/>
            <person name="Murat C."/>
            <person name="Kuo A."/>
            <person name="Barry K.W."/>
            <person name="Clum A."/>
            <person name="Dockter R.B."/>
            <person name="Fauchery L."/>
            <person name="Iotti M."/>
            <person name="Kohler A."/>
            <person name="Labutti K."/>
            <person name="Lindquist E.A."/>
            <person name="Lipzen A."/>
            <person name="Ohm R.A."/>
            <person name="Wang M."/>
            <person name="Grigoriev I.V."/>
            <person name="Zambonelli A."/>
            <person name="Martin F.M."/>
        </authorList>
    </citation>
    <scope>NUCLEOTIDE SEQUENCE [LARGE SCALE GENOMIC DNA]</scope>
    <source>
        <strain evidence="2 3">Tbo3840</strain>
    </source>
</reference>
<accession>A0A2T6ZNH4</accession>
<feature type="compositionally biased region" description="Basic and acidic residues" evidence="1">
    <location>
        <begin position="77"/>
        <end position="86"/>
    </location>
</feature>
<protein>
    <submittedName>
        <fullName evidence="2">Uncharacterized protein</fullName>
    </submittedName>
</protein>